<dbReference type="Proteomes" id="UP001229421">
    <property type="component" value="Unassembled WGS sequence"/>
</dbReference>
<dbReference type="PROSITE" id="PS51999">
    <property type="entry name" value="ZF_GRF"/>
    <property type="match status" value="1"/>
</dbReference>
<keyword evidence="3" id="KW-0862">Zinc</keyword>
<dbReference type="PANTHER" id="PTHR33248">
    <property type="entry name" value="ZINC ION-BINDING PROTEIN"/>
    <property type="match status" value="1"/>
</dbReference>
<dbReference type="GO" id="GO:0008270">
    <property type="term" value="F:zinc ion binding"/>
    <property type="evidence" value="ECO:0007669"/>
    <property type="project" value="UniProtKB-KW"/>
</dbReference>
<keyword evidence="7" id="KW-1185">Reference proteome</keyword>
<dbReference type="AlphaFoldDB" id="A0AAD8JQ39"/>
<evidence type="ECO:0000256" key="1">
    <source>
        <dbReference type="ARBA" id="ARBA00022723"/>
    </source>
</evidence>
<name>A0AAD8JQ39_TARER</name>
<dbReference type="InterPro" id="IPR010666">
    <property type="entry name" value="Znf_GRF"/>
</dbReference>
<evidence type="ECO:0000313" key="7">
    <source>
        <dbReference type="Proteomes" id="UP001229421"/>
    </source>
</evidence>
<gene>
    <name evidence="6" type="ORF">QVD17_42104</name>
</gene>
<organism evidence="6 7">
    <name type="scientific">Tagetes erecta</name>
    <name type="common">African marigold</name>
    <dbReference type="NCBI Taxonomy" id="13708"/>
    <lineage>
        <taxon>Eukaryota</taxon>
        <taxon>Viridiplantae</taxon>
        <taxon>Streptophyta</taxon>
        <taxon>Embryophyta</taxon>
        <taxon>Tracheophyta</taxon>
        <taxon>Spermatophyta</taxon>
        <taxon>Magnoliopsida</taxon>
        <taxon>eudicotyledons</taxon>
        <taxon>Gunneridae</taxon>
        <taxon>Pentapetalae</taxon>
        <taxon>asterids</taxon>
        <taxon>campanulids</taxon>
        <taxon>Asterales</taxon>
        <taxon>Asteraceae</taxon>
        <taxon>Asteroideae</taxon>
        <taxon>Heliantheae alliance</taxon>
        <taxon>Tageteae</taxon>
        <taxon>Tagetes</taxon>
    </lineage>
</organism>
<feature type="domain" description="GRF-type" evidence="5">
    <location>
        <begin position="4"/>
        <end position="42"/>
    </location>
</feature>
<evidence type="ECO:0000313" key="6">
    <source>
        <dbReference type="EMBL" id="KAK1406631.1"/>
    </source>
</evidence>
<keyword evidence="2 4" id="KW-0863">Zinc-finger</keyword>
<comment type="caution">
    <text evidence="6">The sequence shown here is derived from an EMBL/GenBank/DDBJ whole genome shotgun (WGS) entry which is preliminary data.</text>
</comment>
<dbReference type="Pfam" id="PF06839">
    <property type="entry name" value="Zn_ribbon_GRF"/>
    <property type="match status" value="1"/>
</dbReference>
<proteinExistence type="predicted"/>
<protein>
    <recommendedName>
        <fullName evidence="5">GRF-type domain-containing protein</fullName>
    </recommendedName>
</protein>
<reference evidence="6" key="1">
    <citation type="journal article" date="2023" name="bioRxiv">
        <title>Improved chromosome-level genome assembly for marigold (Tagetes erecta).</title>
        <authorList>
            <person name="Jiang F."/>
            <person name="Yuan L."/>
            <person name="Wang S."/>
            <person name="Wang H."/>
            <person name="Xu D."/>
            <person name="Wang A."/>
            <person name="Fan W."/>
        </authorList>
    </citation>
    <scope>NUCLEOTIDE SEQUENCE</scope>
    <source>
        <strain evidence="6">WSJ</strain>
        <tissue evidence="6">Leaf</tissue>
    </source>
</reference>
<evidence type="ECO:0000256" key="3">
    <source>
        <dbReference type="ARBA" id="ARBA00022833"/>
    </source>
</evidence>
<accession>A0AAD8JQ39</accession>
<sequence length="72" mass="8383">MVFCRCGVEAVLVTSWTPKYPCRRFHACPFKGCRFFKWFDEPMCERSVEIIPGLLKAKNKIEEILKAKQAEA</sequence>
<dbReference type="EMBL" id="JAUHHV010000012">
    <property type="protein sequence ID" value="KAK1406631.1"/>
    <property type="molecule type" value="Genomic_DNA"/>
</dbReference>
<keyword evidence="1" id="KW-0479">Metal-binding</keyword>
<evidence type="ECO:0000256" key="4">
    <source>
        <dbReference type="PROSITE-ProRule" id="PRU01343"/>
    </source>
</evidence>
<evidence type="ECO:0000256" key="2">
    <source>
        <dbReference type="ARBA" id="ARBA00022771"/>
    </source>
</evidence>
<evidence type="ECO:0000259" key="5">
    <source>
        <dbReference type="PROSITE" id="PS51999"/>
    </source>
</evidence>